<protein>
    <submittedName>
        <fullName evidence="1">Uncharacterized protein</fullName>
    </submittedName>
</protein>
<comment type="caution">
    <text evidence="1">The sequence shown here is derived from an EMBL/GenBank/DDBJ whole genome shotgun (WGS) entry which is preliminary data.</text>
</comment>
<reference evidence="1" key="1">
    <citation type="submission" date="2022-10" db="EMBL/GenBank/DDBJ databases">
        <title>Complete Genome of Trichothecium roseum strain YXFP-22015, a Plant Pathogen Isolated from Citrus.</title>
        <authorList>
            <person name="Wang Y."/>
            <person name="Zhu L."/>
        </authorList>
    </citation>
    <scope>NUCLEOTIDE SEQUENCE</scope>
    <source>
        <strain evidence="1">YXFP-22015</strain>
    </source>
</reference>
<gene>
    <name evidence="1" type="ORF">N3K66_001650</name>
</gene>
<sequence>MADMVFRVSDQGLCPTIDHTLNLAVPARDRTSQAPASRSDTDLATMCRTGHPLTCQPGRHAPAAVHAGIKRRKESVIQGHLSHPEAVEDSESTMPNFARRYGCDGLDNDEEPLAGHLGLCYHGKYKNRIK</sequence>
<organism evidence="1 2">
    <name type="scientific">Trichothecium roseum</name>
    <dbReference type="NCBI Taxonomy" id="47278"/>
    <lineage>
        <taxon>Eukaryota</taxon>
        <taxon>Fungi</taxon>
        <taxon>Dikarya</taxon>
        <taxon>Ascomycota</taxon>
        <taxon>Pezizomycotina</taxon>
        <taxon>Sordariomycetes</taxon>
        <taxon>Hypocreomycetidae</taxon>
        <taxon>Hypocreales</taxon>
        <taxon>Hypocreales incertae sedis</taxon>
        <taxon>Trichothecium</taxon>
    </lineage>
</organism>
<dbReference type="EMBL" id="CM047941">
    <property type="protein sequence ID" value="KAI9902298.1"/>
    <property type="molecule type" value="Genomic_DNA"/>
</dbReference>
<accession>A0ACC0V955</accession>
<dbReference type="Proteomes" id="UP001163324">
    <property type="component" value="Chromosome 2"/>
</dbReference>
<evidence type="ECO:0000313" key="2">
    <source>
        <dbReference type="Proteomes" id="UP001163324"/>
    </source>
</evidence>
<evidence type="ECO:0000313" key="1">
    <source>
        <dbReference type="EMBL" id="KAI9902298.1"/>
    </source>
</evidence>
<proteinExistence type="predicted"/>
<keyword evidence="2" id="KW-1185">Reference proteome</keyword>
<name>A0ACC0V955_9HYPO</name>